<dbReference type="GO" id="GO:0005829">
    <property type="term" value="C:cytosol"/>
    <property type="evidence" value="ECO:0007669"/>
    <property type="project" value="TreeGrafter"/>
</dbReference>
<feature type="compositionally biased region" description="Polar residues" evidence="3">
    <location>
        <begin position="287"/>
        <end position="296"/>
    </location>
</feature>
<dbReference type="InterPro" id="IPR027267">
    <property type="entry name" value="AH/BAR_dom_sf"/>
</dbReference>
<dbReference type="Pfam" id="PF14604">
    <property type="entry name" value="SH3_9"/>
    <property type="match status" value="1"/>
</dbReference>
<organism evidence="5 6">
    <name type="scientific">Geodia barretti</name>
    <name type="common">Barrett's horny sponge</name>
    <dbReference type="NCBI Taxonomy" id="519541"/>
    <lineage>
        <taxon>Eukaryota</taxon>
        <taxon>Metazoa</taxon>
        <taxon>Porifera</taxon>
        <taxon>Demospongiae</taxon>
        <taxon>Heteroscleromorpha</taxon>
        <taxon>Tetractinellida</taxon>
        <taxon>Astrophorina</taxon>
        <taxon>Geodiidae</taxon>
        <taxon>Geodia</taxon>
    </lineage>
</organism>
<dbReference type="AlphaFoldDB" id="A0AA35X7J1"/>
<protein>
    <submittedName>
        <fullName evidence="5">Brain-specific angiogenesis inhibitor 1-associated protein 2</fullName>
    </submittedName>
</protein>
<dbReference type="GO" id="GO:0030838">
    <property type="term" value="P:positive regulation of actin filament polymerization"/>
    <property type="evidence" value="ECO:0007669"/>
    <property type="project" value="TreeGrafter"/>
</dbReference>
<gene>
    <name evidence="5" type="ORF">GBAR_LOCUS22577</name>
</gene>
<dbReference type="GO" id="GO:0051017">
    <property type="term" value="P:actin filament bundle assembly"/>
    <property type="evidence" value="ECO:0007669"/>
    <property type="project" value="TreeGrafter"/>
</dbReference>
<feature type="region of interest" description="Disordered" evidence="3">
    <location>
        <begin position="272"/>
        <end position="323"/>
    </location>
</feature>
<accession>A0AA35X7J1</accession>
<dbReference type="PANTHER" id="PTHR14206">
    <property type="entry name" value="BRAIN-SPECIFIC ANGIOGENESIS INHIBITOR 1-ASSOCIATED PROTEIN 2"/>
    <property type="match status" value="1"/>
</dbReference>
<dbReference type="InterPro" id="IPR036028">
    <property type="entry name" value="SH3-like_dom_sf"/>
</dbReference>
<dbReference type="SUPFAM" id="SSF103657">
    <property type="entry name" value="BAR/IMD domain-like"/>
    <property type="match status" value="1"/>
</dbReference>
<keyword evidence="6" id="KW-1185">Reference proteome</keyword>
<dbReference type="GO" id="GO:0005654">
    <property type="term" value="C:nucleoplasm"/>
    <property type="evidence" value="ECO:0007669"/>
    <property type="project" value="TreeGrafter"/>
</dbReference>
<evidence type="ECO:0000313" key="5">
    <source>
        <dbReference type="EMBL" id="CAI8040542.1"/>
    </source>
</evidence>
<dbReference type="SMART" id="SM00326">
    <property type="entry name" value="SH3"/>
    <property type="match status" value="1"/>
</dbReference>
<dbReference type="SUPFAM" id="SSF50044">
    <property type="entry name" value="SH3-domain"/>
    <property type="match status" value="1"/>
</dbReference>
<dbReference type="Pfam" id="PF08397">
    <property type="entry name" value="IMD"/>
    <property type="match status" value="1"/>
</dbReference>
<feature type="domain" description="SH3" evidence="4">
    <location>
        <begin position="209"/>
        <end position="271"/>
    </location>
</feature>
<dbReference type="Gene3D" id="1.20.1270.60">
    <property type="entry name" value="Arfaptin homology (AH) domain/BAR domain"/>
    <property type="match status" value="1"/>
</dbReference>
<evidence type="ECO:0000259" key="4">
    <source>
        <dbReference type="PROSITE" id="PS50002"/>
    </source>
</evidence>
<dbReference type="InterPro" id="IPR013606">
    <property type="entry name" value="I-BAR_dom"/>
</dbReference>
<dbReference type="Gene3D" id="2.30.30.40">
    <property type="entry name" value="SH3 Domains"/>
    <property type="match status" value="1"/>
</dbReference>
<reference evidence="5" key="1">
    <citation type="submission" date="2023-03" db="EMBL/GenBank/DDBJ databases">
        <authorList>
            <person name="Steffen K."/>
            <person name="Cardenas P."/>
        </authorList>
    </citation>
    <scope>NUCLEOTIDE SEQUENCE</scope>
</reference>
<dbReference type="PROSITE" id="PS50002">
    <property type="entry name" value="SH3"/>
    <property type="match status" value="1"/>
</dbReference>
<sequence length="323" mass="36244">MYATLTVNGSNTGDAAEDLVIGYNHVQNQFRGLMHSMNTDFIVPLETKLDAEEKTLMDMHKTYRQENGKRESSLSKTRDQIRSLKKKTNAQHEKLAQLKQIESDQTECLHQTRVEGLRKALLEERRMYCFVLDHLTSVIRNEVAYNATSHEELSARLNGLRTLTSTPNELPEESAALLIDPRSPRAFPPSSHDDVPDIGEDKAPMEVESTMVKVKAIHPHKPTDSSQLELKMGDLIEADENSQQNGWLLGKNFRTGVTGWFPVQFVTGMIGPASTTDERAGEGVVPGSSQQQQTGQLPPRDYMPYAARPQPMMSPPQLPEKDY</sequence>
<name>A0AA35X7J1_GEOBA</name>
<keyword evidence="1 2" id="KW-0728">SH3 domain</keyword>
<comment type="caution">
    <text evidence="5">The sequence shown here is derived from an EMBL/GenBank/DDBJ whole genome shotgun (WGS) entry which is preliminary data.</text>
</comment>
<dbReference type="EMBL" id="CASHTH010003115">
    <property type="protein sequence ID" value="CAI8040542.1"/>
    <property type="molecule type" value="Genomic_DNA"/>
</dbReference>
<proteinExistence type="predicted"/>
<evidence type="ECO:0000313" key="6">
    <source>
        <dbReference type="Proteomes" id="UP001174909"/>
    </source>
</evidence>
<evidence type="ECO:0000256" key="1">
    <source>
        <dbReference type="ARBA" id="ARBA00022443"/>
    </source>
</evidence>
<dbReference type="Proteomes" id="UP001174909">
    <property type="component" value="Unassembled WGS sequence"/>
</dbReference>
<dbReference type="GO" id="GO:0007009">
    <property type="term" value="P:plasma membrane organization"/>
    <property type="evidence" value="ECO:0007669"/>
    <property type="project" value="InterPro"/>
</dbReference>
<dbReference type="GO" id="GO:0051764">
    <property type="term" value="P:actin crosslink formation"/>
    <property type="evidence" value="ECO:0007669"/>
    <property type="project" value="TreeGrafter"/>
</dbReference>
<feature type="compositionally biased region" description="Pro residues" evidence="3">
    <location>
        <begin position="312"/>
        <end position="323"/>
    </location>
</feature>
<dbReference type="InterPro" id="IPR027681">
    <property type="entry name" value="IRSp53/IRTKS/Pinkbar"/>
</dbReference>
<dbReference type="InterPro" id="IPR001452">
    <property type="entry name" value="SH3_domain"/>
</dbReference>
<evidence type="ECO:0000256" key="2">
    <source>
        <dbReference type="PROSITE-ProRule" id="PRU00192"/>
    </source>
</evidence>
<dbReference type="PANTHER" id="PTHR14206:SF7">
    <property type="entry name" value="INSULIN RECEPTOR SUBSTRATE 53 KDA, ISOFORM A"/>
    <property type="match status" value="1"/>
</dbReference>
<evidence type="ECO:0000256" key="3">
    <source>
        <dbReference type="SAM" id="MobiDB-lite"/>
    </source>
</evidence>